<gene>
    <name evidence="2" type="ORF">PMYSY11_1595</name>
</gene>
<dbReference type="AlphaFoldDB" id="A0A653E4E2"/>
<reference evidence="2" key="1">
    <citation type="submission" date="2019-02" db="EMBL/GenBank/DDBJ databases">
        <authorList>
            <consortium name="Genoscope - CEA"/>
            <person name="William W."/>
        </authorList>
    </citation>
    <scope>NUCLEOTIDE SEQUENCE [LARGE SCALE GENOMIC DNA]</scope>
    <source>
        <strain evidence="2">YSy11</strain>
    </source>
</reference>
<feature type="region of interest" description="Disordered" evidence="1">
    <location>
        <begin position="1"/>
        <end position="22"/>
    </location>
</feature>
<accession>A0A653E4E2</accession>
<dbReference type="EMBL" id="LR215729">
    <property type="protein sequence ID" value="VEV96642.1"/>
    <property type="molecule type" value="Genomic_DNA"/>
</dbReference>
<sequence length="70" mass="7284">MRSKQALIPTEASTHHKTEILNGETSTALGAATRQDSTAVLSSHACTETMGASAFDGARLESAFHGVLPD</sequence>
<name>A0A653E4E2_9PSED</name>
<proteinExistence type="predicted"/>
<protein>
    <submittedName>
        <fullName evidence="2">Uncharacterized protein</fullName>
    </submittedName>
</protein>
<evidence type="ECO:0000313" key="2">
    <source>
        <dbReference type="EMBL" id="VEV96642.1"/>
    </source>
</evidence>
<evidence type="ECO:0000256" key="1">
    <source>
        <dbReference type="SAM" id="MobiDB-lite"/>
    </source>
</evidence>
<organism evidence="2">
    <name type="scientific">Pseudomonas marincola</name>
    <dbReference type="NCBI Taxonomy" id="437900"/>
    <lineage>
        <taxon>Bacteria</taxon>
        <taxon>Pseudomonadati</taxon>
        <taxon>Pseudomonadota</taxon>
        <taxon>Gammaproteobacteria</taxon>
        <taxon>Pseudomonadales</taxon>
        <taxon>Pseudomonadaceae</taxon>
        <taxon>Pseudomonas</taxon>
    </lineage>
</organism>